<organism evidence="2 3">
    <name type="scientific">Fusarium musae</name>
    <dbReference type="NCBI Taxonomy" id="1042133"/>
    <lineage>
        <taxon>Eukaryota</taxon>
        <taxon>Fungi</taxon>
        <taxon>Dikarya</taxon>
        <taxon>Ascomycota</taxon>
        <taxon>Pezizomycotina</taxon>
        <taxon>Sordariomycetes</taxon>
        <taxon>Hypocreomycetidae</taxon>
        <taxon>Hypocreales</taxon>
        <taxon>Nectriaceae</taxon>
        <taxon>Fusarium</taxon>
    </lineage>
</organism>
<gene>
    <name evidence="2" type="ORF">J7337_011998</name>
</gene>
<comment type="caution">
    <text evidence="2">The sequence shown here is derived from an EMBL/GenBank/DDBJ whole genome shotgun (WGS) entry which is preliminary data.</text>
</comment>
<dbReference type="RefSeq" id="XP_044676206.1">
    <property type="nucleotide sequence ID" value="XM_044829531.1"/>
</dbReference>
<evidence type="ECO:0000313" key="2">
    <source>
        <dbReference type="EMBL" id="KAG9497206.1"/>
    </source>
</evidence>
<keyword evidence="3" id="KW-1185">Reference proteome</keyword>
<evidence type="ECO:0000313" key="3">
    <source>
        <dbReference type="Proteomes" id="UP000827133"/>
    </source>
</evidence>
<name>A0A9P8D8G5_9HYPO</name>
<dbReference type="GeneID" id="68319854"/>
<evidence type="ECO:0000256" key="1">
    <source>
        <dbReference type="SAM" id="MobiDB-lite"/>
    </source>
</evidence>
<proteinExistence type="predicted"/>
<reference evidence="2" key="1">
    <citation type="journal article" date="2021" name="Mol. Plant Microbe Interact.">
        <title>Telomere to telomere genome assembly of Fusarium musae F31, causal agent of crown rot disease of banana.</title>
        <authorList>
            <person name="Degradi L."/>
            <person name="Tava V."/>
            <person name="Kunova A."/>
            <person name="Cortesi P."/>
            <person name="Saracchi M."/>
            <person name="Pasquali M."/>
        </authorList>
    </citation>
    <scope>NUCLEOTIDE SEQUENCE</scope>
    <source>
        <strain evidence="2">F31</strain>
    </source>
</reference>
<dbReference type="Proteomes" id="UP000827133">
    <property type="component" value="Unassembled WGS sequence"/>
</dbReference>
<dbReference type="AlphaFoldDB" id="A0A9P8D8G5"/>
<accession>A0A9P8D8G5</accession>
<protein>
    <submittedName>
        <fullName evidence="2">Uncharacterized protein</fullName>
    </submittedName>
</protein>
<feature type="region of interest" description="Disordered" evidence="1">
    <location>
        <begin position="593"/>
        <end position="617"/>
    </location>
</feature>
<dbReference type="KEGG" id="fmu:J7337_011998"/>
<dbReference type="EMBL" id="JAHBCI010000009">
    <property type="protein sequence ID" value="KAG9497206.1"/>
    <property type="molecule type" value="Genomic_DNA"/>
</dbReference>
<sequence length="617" mass="70702">MNSEDDSQDERKGPGILNKKISKEKKEMEWYETNNPRRQRFRGGIPVVDELPEDREPNEYSRIGYALNNAPIATQTYTGLLLGPHEPLRYDGKHDLPGKAIRVPTTNGIKVVFKPYKLLLYRGRSRAQPLHDDQHRFVYLAQGKPESGQQVGDCFIRLEEIHKRMNGTSFDYEEDYDLYMEYRRIRSRIAKTTAKKPKKTLEDQFAALQNDRGGDDCIELFRVWAEILRRSQGDKLAAKDFFGRYWDAVIPPEITGIFAAGFRIIVGLNYTKSRDYPDVNLLTTEQRKLLKEEVLGVVQRVVDTTRLKFRPQLTIDNVFIDDEFTVNATNGAADWSAIGWRSLDTHPAGLYSIAVDLPVRHFLRYAVDGKPFWQPKYEAPPQQSALDLNGRLGRCRPHTLRTRTEVNNLSIDGARNRPRNPTQDKCVAAGGYSANLALSDLYPGYYPTAADAKKRRVAEVANNLVLGTPDTNTVMMRYEAFVKRLAEHANGHQGCTVVVETEIQYPTLEGWNEDWIRQSQYTWLAPALFYKYENPNSTPAMSMERELYPLNRESCLLFQALLDKSFENICWGWNCWGDNDVGRTLLDAMRVADDDEEGPSEEKAIELVNEDLAQRPE</sequence>